<evidence type="ECO:0008006" key="5">
    <source>
        <dbReference type="Google" id="ProtNLM"/>
    </source>
</evidence>
<dbReference type="EMBL" id="FWFR01000001">
    <property type="protein sequence ID" value="SLN25401.1"/>
    <property type="molecule type" value="Genomic_DNA"/>
</dbReference>
<evidence type="ECO:0000256" key="1">
    <source>
        <dbReference type="SAM" id="MobiDB-lite"/>
    </source>
</evidence>
<organism evidence="3 4">
    <name type="scientific">Oceanibacterium hippocampi</name>
    <dbReference type="NCBI Taxonomy" id="745714"/>
    <lineage>
        <taxon>Bacteria</taxon>
        <taxon>Pseudomonadati</taxon>
        <taxon>Pseudomonadota</taxon>
        <taxon>Alphaproteobacteria</taxon>
        <taxon>Sneathiellales</taxon>
        <taxon>Sneathiellaceae</taxon>
        <taxon>Oceanibacterium</taxon>
    </lineage>
</organism>
<evidence type="ECO:0000313" key="4">
    <source>
        <dbReference type="Proteomes" id="UP000193200"/>
    </source>
</evidence>
<gene>
    <name evidence="3" type="ORF">OCH7691_00739</name>
</gene>
<dbReference type="AlphaFoldDB" id="A0A1Y5RTZ3"/>
<feature type="signal peptide" evidence="2">
    <location>
        <begin position="1"/>
        <end position="24"/>
    </location>
</feature>
<dbReference type="Proteomes" id="UP000193200">
    <property type="component" value="Unassembled WGS sequence"/>
</dbReference>
<keyword evidence="4" id="KW-1185">Reference proteome</keyword>
<feature type="region of interest" description="Disordered" evidence="1">
    <location>
        <begin position="84"/>
        <end position="120"/>
    </location>
</feature>
<reference evidence="3 4" key="1">
    <citation type="submission" date="2017-03" db="EMBL/GenBank/DDBJ databases">
        <authorList>
            <person name="Afonso C.L."/>
            <person name="Miller P.J."/>
            <person name="Scott M.A."/>
            <person name="Spackman E."/>
            <person name="Goraichik I."/>
            <person name="Dimitrov K.M."/>
            <person name="Suarez D.L."/>
            <person name="Swayne D.E."/>
        </authorList>
    </citation>
    <scope>NUCLEOTIDE SEQUENCE [LARGE SCALE GENOMIC DNA]</scope>
    <source>
        <strain evidence="3 4">CECT 7691</strain>
    </source>
</reference>
<sequence>MNRLIAHAALLAMTAMLLAGCTSAAIAVIDEKISSIVDMDCTSVGLILNGSYCRSRDSDVAAAAPVYCYRTLGRIDCYASEAEEGSGTSPRVAPKATVASPLPPAAGQDDHDGERLATTE</sequence>
<name>A0A1Y5RTZ3_9PROT</name>
<dbReference type="PROSITE" id="PS51257">
    <property type="entry name" value="PROKAR_LIPOPROTEIN"/>
    <property type="match status" value="1"/>
</dbReference>
<feature type="chain" id="PRO_5013006393" description="Lipoprotein" evidence="2">
    <location>
        <begin position="25"/>
        <end position="120"/>
    </location>
</feature>
<evidence type="ECO:0000313" key="3">
    <source>
        <dbReference type="EMBL" id="SLN25401.1"/>
    </source>
</evidence>
<dbReference type="InParanoid" id="A0A1Y5RTZ3"/>
<feature type="compositionally biased region" description="Basic and acidic residues" evidence="1">
    <location>
        <begin position="108"/>
        <end position="120"/>
    </location>
</feature>
<protein>
    <recommendedName>
        <fullName evidence="5">Lipoprotein</fullName>
    </recommendedName>
</protein>
<dbReference type="RefSeq" id="WP_085882048.1">
    <property type="nucleotide sequence ID" value="NZ_FWFR01000001.1"/>
</dbReference>
<keyword evidence="2" id="KW-0732">Signal</keyword>
<evidence type="ECO:0000256" key="2">
    <source>
        <dbReference type="SAM" id="SignalP"/>
    </source>
</evidence>
<dbReference type="OrthoDB" id="7362049at2"/>
<accession>A0A1Y5RTZ3</accession>
<proteinExistence type="predicted"/>